<evidence type="ECO:0000256" key="6">
    <source>
        <dbReference type="ARBA" id="ARBA00023136"/>
    </source>
</evidence>
<feature type="transmembrane region" description="Helical" evidence="7">
    <location>
        <begin position="189"/>
        <end position="210"/>
    </location>
</feature>
<dbReference type="PANTHER" id="PTHR43823:SF3">
    <property type="entry name" value="MULTIDRUG EXPORT PROTEIN MEPA"/>
    <property type="match status" value="1"/>
</dbReference>
<feature type="transmembrane region" description="Helical" evidence="7">
    <location>
        <begin position="378"/>
        <end position="402"/>
    </location>
</feature>
<dbReference type="PANTHER" id="PTHR43823">
    <property type="entry name" value="SPORULATION PROTEIN YKVU"/>
    <property type="match status" value="1"/>
</dbReference>
<evidence type="ECO:0000256" key="7">
    <source>
        <dbReference type="SAM" id="Phobius"/>
    </source>
</evidence>
<evidence type="ECO:0000256" key="3">
    <source>
        <dbReference type="ARBA" id="ARBA00022475"/>
    </source>
</evidence>
<accession>A0A0K0TPW9</accession>
<dbReference type="RefSeq" id="WP_047198684.1">
    <property type="nucleotide sequence ID" value="NZ_AP018935.1"/>
</dbReference>
<dbReference type="GO" id="GO:0042910">
    <property type="term" value="F:xenobiotic transmembrane transporter activity"/>
    <property type="evidence" value="ECO:0007669"/>
    <property type="project" value="InterPro"/>
</dbReference>
<organism evidence="8">
    <name type="scientific">Streptococcus agalactiae</name>
    <dbReference type="NCBI Taxonomy" id="1311"/>
    <lineage>
        <taxon>Bacteria</taxon>
        <taxon>Bacillati</taxon>
        <taxon>Bacillota</taxon>
        <taxon>Bacilli</taxon>
        <taxon>Lactobacillales</taxon>
        <taxon>Streptococcaceae</taxon>
        <taxon>Streptococcus</taxon>
    </lineage>
</organism>
<comment type="subcellular location">
    <subcellularLocation>
        <location evidence="1">Cell membrane</location>
        <topology evidence="1">Multi-pass membrane protein</topology>
    </subcellularLocation>
</comment>
<evidence type="ECO:0000256" key="2">
    <source>
        <dbReference type="ARBA" id="ARBA00022448"/>
    </source>
</evidence>
<dbReference type="InterPro" id="IPR002528">
    <property type="entry name" value="MATE_fam"/>
</dbReference>
<dbReference type="Pfam" id="PF01554">
    <property type="entry name" value="MatE"/>
    <property type="match status" value="2"/>
</dbReference>
<dbReference type="EMBL" id="KP898896">
    <property type="protein sequence ID" value="AKR53621.1"/>
    <property type="molecule type" value="Genomic_DNA"/>
</dbReference>
<dbReference type="PATRIC" id="fig|1311.492.peg.1335"/>
<feature type="transmembrane region" description="Helical" evidence="7">
    <location>
        <begin position="49"/>
        <end position="74"/>
    </location>
</feature>
<keyword evidence="3" id="KW-1003">Cell membrane</keyword>
<dbReference type="AlphaFoldDB" id="A0A0K0TPW9"/>
<name>A0A0K0TPW9_STRAG</name>
<evidence type="ECO:0000256" key="1">
    <source>
        <dbReference type="ARBA" id="ARBA00004651"/>
    </source>
</evidence>
<feature type="transmembrane region" description="Helical" evidence="7">
    <location>
        <begin position="349"/>
        <end position="366"/>
    </location>
</feature>
<feature type="transmembrane region" description="Helical" evidence="7">
    <location>
        <begin position="86"/>
        <end position="110"/>
    </location>
</feature>
<keyword evidence="6 7" id="KW-0472">Membrane</keyword>
<proteinExistence type="predicted"/>
<dbReference type="PIRSF" id="PIRSF006603">
    <property type="entry name" value="DinF"/>
    <property type="match status" value="1"/>
</dbReference>
<feature type="transmembrane region" description="Helical" evidence="7">
    <location>
        <begin position="408"/>
        <end position="426"/>
    </location>
</feature>
<protein>
    <submittedName>
        <fullName evidence="8">MATE-like superfamily protein</fullName>
    </submittedName>
</protein>
<dbReference type="GO" id="GO:0015297">
    <property type="term" value="F:antiporter activity"/>
    <property type="evidence" value="ECO:0007669"/>
    <property type="project" value="InterPro"/>
</dbReference>
<keyword evidence="5 7" id="KW-1133">Transmembrane helix</keyword>
<evidence type="ECO:0000256" key="5">
    <source>
        <dbReference type="ARBA" id="ARBA00022989"/>
    </source>
</evidence>
<reference evidence="8" key="1">
    <citation type="submission" date="2015-03" db="EMBL/GenBank/DDBJ databases">
        <title>Characterization of ICESagTR7, a new composite element with an embedded IMESp2907.</title>
        <authorList>
            <person name="Mingoia M."/>
            <person name="Morici E."/>
            <person name="Marini E."/>
            <person name="Brenciani A."/>
            <person name="Giovanetti E."/>
            <person name="Varaldo P.E."/>
        </authorList>
    </citation>
    <scope>NUCLEOTIDE SEQUENCE</scope>
    <source>
        <strain evidence="8">TR7</strain>
    </source>
</reference>
<feature type="transmembrane region" description="Helical" evidence="7">
    <location>
        <begin position="9"/>
        <end position="29"/>
    </location>
</feature>
<feature type="transmembrane region" description="Helical" evidence="7">
    <location>
        <begin position="162"/>
        <end position="183"/>
    </location>
</feature>
<keyword evidence="2" id="KW-0813">Transport</keyword>
<sequence length="443" mass="48133">MKYKHDIRIFFQYVIPSVLSFALSGVYAIVDGFFVGNSMGDIGVSAINIAYPLVAVIQSLGTGIGMGGAIYYSISRAEKKEARAKAFTAGAVWLLIVTSVFVTITFFFLSSFLLRLLGAGNQLLSLGEDYISIIALGAGLQIIGTGLVPFIRNHGGSSYAMFSMIAGFVTNIILDYLFVWVLGQGLSGAAWATVIGQGVTMLSALVYLLWKKQFTLKIAFGDIGKVSLSIIKVGIAPFGLAMTPNLSMIIINRFSVFYGGEQAIATYASIGYVMSIIYLILQGVGDGSQPIMSKYYGEKAFDRLKNIMRLANGSGILLSVIGCVIMYVARADIGLLFGTSNEVNAEIQKTIPIFLISVPFVSINRITTASFYATEKSIFSYILSFVEPIFMLILMLILPTLFGGQIMIWWSTVFARILSAILALILKQHADEKEILVSANNEY</sequence>
<feature type="transmembrane region" description="Helical" evidence="7">
    <location>
        <begin position="263"/>
        <end position="285"/>
    </location>
</feature>
<dbReference type="InterPro" id="IPR048279">
    <property type="entry name" value="MdtK-like"/>
</dbReference>
<dbReference type="InterPro" id="IPR051327">
    <property type="entry name" value="MATE_MepA_subfamily"/>
</dbReference>
<keyword evidence="4 7" id="KW-0812">Transmembrane</keyword>
<evidence type="ECO:0000313" key="8">
    <source>
        <dbReference type="EMBL" id="AKR53621.1"/>
    </source>
</evidence>
<evidence type="ECO:0000256" key="4">
    <source>
        <dbReference type="ARBA" id="ARBA00022692"/>
    </source>
</evidence>
<feature type="transmembrane region" description="Helical" evidence="7">
    <location>
        <begin position="306"/>
        <end position="329"/>
    </location>
</feature>
<feature type="transmembrane region" description="Helical" evidence="7">
    <location>
        <begin position="230"/>
        <end position="251"/>
    </location>
</feature>
<feature type="transmembrane region" description="Helical" evidence="7">
    <location>
        <begin position="130"/>
        <end position="150"/>
    </location>
</feature>
<dbReference type="GO" id="GO:0005886">
    <property type="term" value="C:plasma membrane"/>
    <property type="evidence" value="ECO:0007669"/>
    <property type="project" value="UniProtKB-SubCell"/>
</dbReference>